<feature type="transmembrane region" description="Helical" evidence="12">
    <location>
        <begin position="109"/>
        <end position="131"/>
    </location>
</feature>
<organism evidence="14 15">
    <name type="scientific">candidate division CPR2 bacterium GW2011_GWC1_41_48</name>
    <dbReference type="NCBI Taxonomy" id="1618344"/>
    <lineage>
        <taxon>Bacteria</taxon>
        <taxon>Bacteria division CPR2</taxon>
    </lineage>
</organism>
<feature type="transmembrane region" description="Helical" evidence="12">
    <location>
        <begin position="20"/>
        <end position="37"/>
    </location>
</feature>
<dbReference type="Proteomes" id="UP000033869">
    <property type="component" value="Unassembled WGS sequence"/>
</dbReference>
<evidence type="ECO:0000256" key="2">
    <source>
        <dbReference type="ARBA" id="ARBA00004141"/>
    </source>
</evidence>
<protein>
    <submittedName>
        <fullName evidence="14">Peptidase M50</fullName>
    </submittedName>
</protein>
<keyword evidence="11 12" id="KW-0472">Membrane</keyword>
<evidence type="ECO:0000256" key="5">
    <source>
        <dbReference type="ARBA" id="ARBA00022692"/>
    </source>
</evidence>
<dbReference type="GO" id="GO:0046872">
    <property type="term" value="F:metal ion binding"/>
    <property type="evidence" value="ECO:0007669"/>
    <property type="project" value="UniProtKB-KW"/>
</dbReference>
<evidence type="ECO:0000256" key="9">
    <source>
        <dbReference type="ARBA" id="ARBA00022989"/>
    </source>
</evidence>
<comment type="caution">
    <text evidence="14">The sequence shown here is derived from an EMBL/GenBank/DDBJ whole genome shotgun (WGS) entry which is preliminary data.</text>
</comment>
<sequence length="243" mass="27032">MESTFRIGRIFGIDIRAKSGALILLLIVMYLAINALYPEMLPGLSRNMYIFLGLLTTVLLYISLLTHELAHAIVARKNGIEIVGVVLMFVGAAAIIKEELKTPQAEFKMATAGPLASIFMAFVFMAIAIFIPDTLLLPKEMFVYLTVINLVLAAFNLLPGFPLDGGRILRSIFWLYTDNIDKSTRMAVRVSLFIALGLGIFGLIIAFNGNFFSGLWFVFLSNMLFGMSKQTSEMLEIKEQTKK</sequence>
<evidence type="ECO:0000256" key="7">
    <source>
        <dbReference type="ARBA" id="ARBA00022801"/>
    </source>
</evidence>
<dbReference type="InterPro" id="IPR008915">
    <property type="entry name" value="Peptidase_M50"/>
</dbReference>
<dbReference type="EMBL" id="LCBL01000005">
    <property type="protein sequence ID" value="KKS08727.1"/>
    <property type="molecule type" value="Genomic_DNA"/>
</dbReference>
<keyword evidence="5 12" id="KW-0812">Transmembrane</keyword>
<feature type="domain" description="Peptidase M50" evidence="13">
    <location>
        <begin position="57"/>
        <end position="131"/>
    </location>
</feature>
<gene>
    <name evidence="14" type="ORF">UU65_C0005G0038</name>
</gene>
<comment type="similarity">
    <text evidence="3">Belongs to the peptidase M50B family.</text>
</comment>
<dbReference type="GO" id="GO:0006508">
    <property type="term" value="P:proteolysis"/>
    <property type="evidence" value="ECO:0007669"/>
    <property type="project" value="UniProtKB-KW"/>
</dbReference>
<feature type="domain" description="Peptidase M50" evidence="13">
    <location>
        <begin position="140"/>
        <end position="197"/>
    </location>
</feature>
<evidence type="ECO:0000259" key="13">
    <source>
        <dbReference type="Pfam" id="PF02163"/>
    </source>
</evidence>
<dbReference type="PANTHER" id="PTHR39188">
    <property type="entry name" value="MEMBRANE-ASSOCIATED ZINC METALLOPROTEASE M50B"/>
    <property type="match status" value="1"/>
</dbReference>
<proteinExistence type="inferred from homology"/>
<dbReference type="GO" id="GO:0008237">
    <property type="term" value="F:metallopeptidase activity"/>
    <property type="evidence" value="ECO:0007669"/>
    <property type="project" value="UniProtKB-KW"/>
</dbReference>
<dbReference type="AlphaFoldDB" id="A0A0G0W9J4"/>
<evidence type="ECO:0000256" key="10">
    <source>
        <dbReference type="ARBA" id="ARBA00023049"/>
    </source>
</evidence>
<name>A0A0G0W9J4_UNCC2</name>
<comment type="subcellular location">
    <subcellularLocation>
        <location evidence="2">Membrane</location>
        <topology evidence="2">Multi-pass membrane protein</topology>
    </subcellularLocation>
</comment>
<accession>A0A0G0W9J4</accession>
<keyword evidence="4" id="KW-0645">Protease</keyword>
<reference evidence="14 15" key="1">
    <citation type="journal article" date="2015" name="Nature">
        <title>rRNA introns, odd ribosomes, and small enigmatic genomes across a large radiation of phyla.</title>
        <authorList>
            <person name="Brown C.T."/>
            <person name="Hug L.A."/>
            <person name="Thomas B.C."/>
            <person name="Sharon I."/>
            <person name="Castelle C.J."/>
            <person name="Singh A."/>
            <person name="Wilkins M.J."/>
            <person name="Williams K.H."/>
            <person name="Banfield J.F."/>
        </authorList>
    </citation>
    <scope>NUCLEOTIDE SEQUENCE [LARGE SCALE GENOMIC DNA]</scope>
</reference>
<keyword evidence="10" id="KW-0482">Metalloprotease</keyword>
<evidence type="ECO:0000256" key="4">
    <source>
        <dbReference type="ARBA" id="ARBA00022670"/>
    </source>
</evidence>
<dbReference type="GO" id="GO:0016020">
    <property type="term" value="C:membrane"/>
    <property type="evidence" value="ECO:0007669"/>
    <property type="project" value="UniProtKB-SubCell"/>
</dbReference>
<dbReference type="Pfam" id="PF02163">
    <property type="entry name" value="Peptidase_M50"/>
    <property type="match status" value="2"/>
</dbReference>
<keyword evidence="7" id="KW-0378">Hydrolase</keyword>
<evidence type="ECO:0000256" key="11">
    <source>
        <dbReference type="ARBA" id="ARBA00023136"/>
    </source>
</evidence>
<keyword evidence="6" id="KW-0479">Metal-binding</keyword>
<keyword evidence="8" id="KW-0862">Zinc</keyword>
<evidence type="ECO:0000256" key="1">
    <source>
        <dbReference type="ARBA" id="ARBA00001947"/>
    </source>
</evidence>
<feature type="transmembrane region" description="Helical" evidence="12">
    <location>
        <begin position="79"/>
        <end position="97"/>
    </location>
</feature>
<comment type="cofactor">
    <cofactor evidence="1">
        <name>Zn(2+)</name>
        <dbReference type="ChEBI" id="CHEBI:29105"/>
    </cofactor>
</comment>
<keyword evidence="9 12" id="KW-1133">Transmembrane helix</keyword>
<evidence type="ECO:0000256" key="8">
    <source>
        <dbReference type="ARBA" id="ARBA00022833"/>
    </source>
</evidence>
<dbReference type="CDD" id="cd06164">
    <property type="entry name" value="S2P-M50_SpoIVFB_CBS"/>
    <property type="match status" value="1"/>
</dbReference>
<feature type="transmembrane region" description="Helical" evidence="12">
    <location>
        <begin position="49"/>
        <end position="67"/>
    </location>
</feature>
<evidence type="ECO:0000256" key="6">
    <source>
        <dbReference type="ARBA" id="ARBA00022723"/>
    </source>
</evidence>
<dbReference type="PANTHER" id="PTHR39188:SF3">
    <property type="entry name" value="STAGE IV SPORULATION PROTEIN FB"/>
    <property type="match status" value="1"/>
</dbReference>
<evidence type="ECO:0000313" key="14">
    <source>
        <dbReference type="EMBL" id="KKS08727.1"/>
    </source>
</evidence>
<evidence type="ECO:0000313" key="15">
    <source>
        <dbReference type="Proteomes" id="UP000033869"/>
    </source>
</evidence>
<evidence type="ECO:0000256" key="12">
    <source>
        <dbReference type="SAM" id="Phobius"/>
    </source>
</evidence>
<feature type="transmembrane region" description="Helical" evidence="12">
    <location>
        <begin position="143"/>
        <end position="165"/>
    </location>
</feature>
<evidence type="ECO:0000256" key="3">
    <source>
        <dbReference type="ARBA" id="ARBA00007931"/>
    </source>
</evidence>